<dbReference type="GO" id="GO:0005829">
    <property type="term" value="C:cytosol"/>
    <property type="evidence" value="ECO:0007669"/>
    <property type="project" value="TreeGrafter"/>
</dbReference>
<organism evidence="3 4">
    <name type="scientific">Kaistella carnis</name>
    <dbReference type="NCBI Taxonomy" id="1241979"/>
    <lineage>
        <taxon>Bacteria</taxon>
        <taxon>Pseudomonadati</taxon>
        <taxon>Bacteroidota</taxon>
        <taxon>Flavobacteriia</taxon>
        <taxon>Flavobacteriales</taxon>
        <taxon>Weeksellaceae</taxon>
        <taxon>Chryseobacterium group</taxon>
        <taxon>Kaistella</taxon>
    </lineage>
</organism>
<sequence>MNESNRQRKVAQIIQEDFAEFFRKQASESKQTFLISVSDVKVTADLSIAKIYLSIFPPEFRDSIMKEIKENKSHYRNFLGQKMGKQVRIIPELNFYLDTTLDDVEKIERELKGLGDNPIL</sequence>
<dbReference type="EMBL" id="CP034159">
    <property type="protein sequence ID" value="AZI32563.1"/>
    <property type="molecule type" value="Genomic_DNA"/>
</dbReference>
<dbReference type="HAMAP" id="MF_00003">
    <property type="entry name" value="RbfA"/>
    <property type="match status" value="1"/>
</dbReference>
<protein>
    <recommendedName>
        <fullName evidence="2">Ribosome-binding factor A</fullName>
    </recommendedName>
</protein>
<dbReference type="SUPFAM" id="SSF89919">
    <property type="entry name" value="Ribosome-binding factor A, RbfA"/>
    <property type="match status" value="1"/>
</dbReference>
<dbReference type="InterPro" id="IPR023799">
    <property type="entry name" value="RbfA_dom_sf"/>
</dbReference>
<dbReference type="Pfam" id="PF02033">
    <property type="entry name" value="RBFA"/>
    <property type="match status" value="1"/>
</dbReference>
<dbReference type="OrthoDB" id="9811910at2"/>
<dbReference type="NCBIfam" id="TIGR00082">
    <property type="entry name" value="rbfA"/>
    <property type="match status" value="1"/>
</dbReference>
<comment type="function">
    <text evidence="2">One of several proteins that assist in the late maturation steps of the functional core of the 30S ribosomal subunit. Associates with free 30S ribosomal subunits (but not with 30S subunits that are part of 70S ribosomes or polysomes). Required for efficient processing of 16S rRNA. May interact with the 5'-terminal helix region of 16S rRNA.</text>
</comment>
<comment type="subcellular location">
    <subcellularLocation>
        <location evidence="2">Cytoplasm</location>
    </subcellularLocation>
</comment>
<comment type="similarity">
    <text evidence="2">Belongs to the RbfA family.</text>
</comment>
<dbReference type="InterPro" id="IPR000238">
    <property type="entry name" value="RbfA"/>
</dbReference>
<dbReference type="AlphaFoldDB" id="A0A3G8XJE0"/>
<dbReference type="GO" id="GO:0043024">
    <property type="term" value="F:ribosomal small subunit binding"/>
    <property type="evidence" value="ECO:0007669"/>
    <property type="project" value="TreeGrafter"/>
</dbReference>
<dbReference type="PANTHER" id="PTHR33515">
    <property type="entry name" value="RIBOSOME-BINDING FACTOR A, CHLOROPLASTIC-RELATED"/>
    <property type="match status" value="1"/>
</dbReference>
<gene>
    <name evidence="2 3" type="primary">rbfA</name>
    <name evidence="3" type="ORF">EIB73_04890</name>
</gene>
<name>A0A3G8XJE0_9FLAO</name>
<dbReference type="KEGG" id="ccas:EIB73_04890"/>
<keyword evidence="1 2" id="KW-0690">Ribosome biogenesis</keyword>
<proteinExistence type="inferred from homology"/>
<evidence type="ECO:0000313" key="4">
    <source>
        <dbReference type="Proteomes" id="UP000270185"/>
    </source>
</evidence>
<keyword evidence="4" id="KW-1185">Reference proteome</keyword>
<dbReference type="InterPro" id="IPR015946">
    <property type="entry name" value="KH_dom-like_a/b"/>
</dbReference>
<dbReference type="PANTHER" id="PTHR33515:SF1">
    <property type="entry name" value="RIBOSOME-BINDING FACTOR A, CHLOROPLASTIC-RELATED"/>
    <property type="match status" value="1"/>
</dbReference>
<evidence type="ECO:0000313" key="3">
    <source>
        <dbReference type="EMBL" id="AZI32563.1"/>
    </source>
</evidence>
<accession>A0A3G8XJE0</accession>
<evidence type="ECO:0000256" key="2">
    <source>
        <dbReference type="HAMAP-Rule" id="MF_00003"/>
    </source>
</evidence>
<keyword evidence="2" id="KW-0963">Cytoplasm</keyword>
<reference evidence="4" key="1">
    <citation type="submission" date="2018-11" db="EMBL/GenBank/DDBJ databases">
        <title>Proposal to divide the Flavobacteriaceae and reorganize its genera based on Amino Acid Identity values calculated from whole genome sequences.</title>
        <authorList>
            <person name="Nicholson A.C."/>
            <person name="Gulvik C.A."/>
            <person name="Whitney A.M."/>
            <person name="Humrighouse B.W."/>
            <person name="Bell M."/>
            <person name="Holmes B."/>
            <person name="Steigerwalt A.G."/>
            <person name="Villarma A."/>
            <person name="Sheth M."/>
            <person name="Batra D."/>
            <person name="Pryor J."/>
            <person name="Bernardet J.-F."/>
            <person name="Hugo C."/>
            <person name="Kampfer P."/>
            <person name="Newman J.D."/>
            <person name="McQuiston J.R."/>
        </authorList>
    </citation>
    <scope>NUCLEOTIDE SEQUENCE [LARGE SCALE GENOMIC DNA]</scope>
    <source>
        <strain evidence="4">G0081</strain>
    </source>
</reference>
<comment type="subunit">
    <text evidence="2">Monomer. Binds 30S ribosomal subunits, but not 50S ribosomal subunits or 70S ribosomes.</text>
</comment>
<dbReference type="RefSeq" id="WP_125023183.1">
    <property type="nucleotide sequence ID" value="NZ_CP034159.1"/>
</dbReference>
<dbReference type="Gene3D" id="3.30.300.20">
    <property type="match status" value="1"/>
</dbReference>
<dbReference type="GO" id="GO:0030490">
    <property type="term" value="P:maturation of SSU-rRNA"/>
    <property type="evidence" value="ECO:0007669"/>
    <property type="project" value="UniProtKB-UniRule"/>
</dbReference>
<evidence type="ECO:0000256" key="1">
    <source>
        <dbReference type="ARBA" id="ARBA00022517"/>
    </source>
</evidence>
<dbReference type="Proteomes" id="UP000270185">
    <property type="component" value="Chromosome"/>
</dbReference>